<dbReference type="AlphaFoldDB" id="A0A7C0Y5V6"/>
<proteinExistence type="predicted"/>
<evidence type="ECO:0000313" key="1">
    <source>
        <dbReference type="EMBL" id="HDD31744.1"/>
    </source>
</evidence>
<reference evidence="1" key="1">
    <citation type="journal article" date="2020" name="mSystems">
        <title>Genome- and Community-Level Interaction Insights into Carbon Utilization and Element Cycling Functions of Hydrothermarchaeota in Hydrothermal Sediment.</title>
        <authorList>
            <person name="Zhou Z."/>
            <person name="Liu Y."/>
            <person name="Xu W."/>
            <person name="Pan J."/>
            <person name="Luo Z.H."/>
            <person name="Li M."/>
        </authorList>
    </citation>
    <scope>NUCLEOTIDE SEQUENCE [LARGE SCALE GENOMIC DNA]</scope>
    <source>
        <strain evidence="1">HyVt-151</strain>
    </source>
</reference>
<organism evidence="1">
    <name type="scientific">Thermococcus litoralis</name>
    <dbReference type="NCBI Taxonomy" id="2265"/>
    <lineage>
        <taxon>Archaea</taxon>
        <taxon>Methanobacteriati</taxon>
        <taxon>Methanobacteriota</taxon>
        <taxon>Thermococci</taxon>
        <taxon>Thermococcales</taxon>
        <taxon>Thermococcaceae</taxon>
        <taxon>Thermococcus</taxon>
    </lineage>
</organism>
<dbReference type="EMBL" id="DQYG01000167">
    <property type="protein sequence ID" value="HDD31744.1"/>
    <property type="molecule type" value="Genomic_DNA"/>
</dbReference>
<dbReference type="Proteomes" id="UP000886210">
    <property type="component" value="Unassembled WGS sequence"/>
</dbReference>
<name>A0A7C0Y5V6_THELI</name>
<gene>
    <name evidence="1" type="ORF">ENF72_03900</name>
</gene>
<comment type="caution">
    <text evidence="1">The sequence shown here is derived from an EMBL/GenBank/DDBJ whole genome shotgun (WGS) entry which is preliminary data.</text>
</comment>
<protein>
    <submittedName>
        <fullName evidence="1">Uncharacterized protein</fullName>
    </submittedName>
</protein>
<sequence length="102" mass="11695">MRKKKALGRGLEAIISEPMPKVETPPKEGINKEALERSLQEALKNPRITLWSPEAAAVLRYLRKTIPEFSISNEAGKLLEKAIKEKYPEIWSIVEKRIKELE</sequence>
<accession>A0A7C0Y5V6</accession>